<comment type="caution">
    <text evidence="1">The sequence shown here is derived from an EMBL/GenBank/DDBJ whole genome shotgun (WGS) entry which is preliminary data.</text>
</comment>
<evidence type="ECO:0000313" key="2">
    <source>
        <dbReference type="Proteomes" id="UP000641025"/>
    </source>
</evidence>
<organism evidence="1 2">
    <name type="scientific">Geomonas propionica</name>
    <dbReference type="NCBI Taxonomy" id="2798582"/>
    <lineage>
        <taxon>Bacteria</taxon>
        <taxon>Pseudomonadati</taxon>
        <taxon>Thermodesulfobacteriota</taxon>
        <taxon>Desulfuromonadia</taxon>
        <taxon>Geobacterales</taxon>
        <taxon>Geobacteraceae</taxon>
        <taxon>Geomonas</taxon>
    </lineage>
</organism>
<dbReference type="RefSeq" id="WP_199396164.1">
    <property type="nucleotide sequence ID" value="NZ_JAEMHK010000013.1"/>
</dbReference>
<name>A0ABS0YW26_9BACT</name>
<reference evidence="1 2" key="1">
    <citation type="submission" date="2020-12" db="EMBL/GenBank/DDBJ databases">
        <title>Geomonas sp. Red259, isolated from paddy soil.</title>
        <authorList>
            <person name="Xu Z."/>
            <person name="Zhang Z."/>
            <person name="Masuda Y."/>
            <person name="Itoh H."/>
            <person name="Senoo K."/>
        </authorList>
    </citation>
    <scope>NUCLEOTIDE SEQUENCE [LARGE SCALE GENOMIC DNA]</scope>
    <source>
        <strain evidence="1 2">Red259</strain>
    </source>
</reference>
<gene>
    <name evidence="1" type="ORF">JFN90_16170</name>
</gene>
<dbReference type="Proteomes" id="UP000641025">
    <property type="component" value="Unassembled WGS sequence"/>
</dbReference>
<evidence type="ECO:0008006" key="3">
    <source>
        <dbReference type="Google" id="ProtNLM"/>
    </source>
</evidence>
<keyword evidence="2" id="KW-1185">Reference proteome</keyword>
<sequence>MKKIRISTLLLPLFLIAVSVTGPVTISRADSGARGESYTRVADRGGGDVVARAATRGGGGYSRGYSRGGYSYGGHRDGGHFSGSVYIGPSWGWGWDPFFYPYYYNYPAYPYYYTPPTVVAPQEPQEYISPDTGTGAEQTGYWYYCRKPAGYYPYVERCPGGWMKVVPDTTPPGQSEEDKED</sequence>
<proteinExistence type="predicted"/>
<accession>A0ABS0YW26</accession>
<evidence type="ECO:0000313" key="1">
    <source>
        <dbReference type="EMBL" id="MBJ6801667.1"/>
    </source>
</evidence>
<protein>
    <recommendedName>
        <fullName evidence="3">Proline-rich region</fullName>
    </recommendedName>
</protein>
<dbReference type="EMBL" id="JAEMHK010000013">
    <property type="protein sequence ID" value="MBJ6801667.1"/>
    <property type="molecule type" value="Genomic_DNA"/>
</dbReference>